<reference evidence="1" key="1">
    <citation type="submission" date="2018-02" db="EMBL/GenBank/DDBJ databases">
        <title>Rhizophora mucronata_Transcriptome.</title>
        <authorList>
            <person name="Meera S.P."/>
            <person name="Sreeshan A."/>
            <person name="Augustine A."/>
        </authorList>
    </citation>
    <scope>NUCLEOTIDE SEQUENCE</scope>
    <source>
        <tissue evidence="1">Leaf</tissue>
    </source>
</reference>
<organism evidence="1">
    <name type="scientific">Rhizophora mucronata</name>
    <name type="common">Asiatic mangrove</name>
    <dbReference type="NCBI Taxonomy" id="61149"/>
    <lineage>
        <taxon>Eukaryota</taxon>
        <taxon>Viridiplantae</taxon>
        <taxon>Streptophyta</taxon>
        <taxon>Embryophyta</taxon>
        <taxon>Tracheophyta</taxon>
        <taxon>Spermatophyta</taxon>
        <taxon>Magnoliopsida</taxon>
        <taxon>eudicotyledons</taxon>
        <taxon>Gunneridae</taxon>
        <taxon>Pentapetalae</taxon>
        <taxon>rosids</taxon>
        <taxon>fabids</taxon>
        <taxon>Malpighiales</taxon>
        <taxon>Rhizophoraceae</taxon>
        <taxon>Rhizophora</taxon>
    </lineage>
</organism>
<sequence>MLDISKSTQVPLPQLISNQCDNYFVTSIPIFNSVLPIVAKNPSTYCHLCCTHLYLDVFLDNTRLKNVQGYLLFVVSQKLPFNLI</sequence>
<accession>A0A2P2M4E1</accession>
<name>A0A2P2M4E1_RHIMU</name>
<proteinExistence type="predicted"/>
<dbReference type="AlphaFoldDB" id="A0A2P2M4E1"/>
<dbReference type="EMBL" id="GGEC01044611">
    <property type="protein sequence ID" value="MBX25095.1"/>
    <property type="molecule type" value="Transcribed_RNA"/>
</dbReference>
<evidence type="ECO:0000313" key="1">
    <source>
        <dbReference type="EMBL" id="MBX25095.1"/>
    </source>
</evidence>
<protein>
    <submittedName>
        <fullName evidence="1">Uncharacterized protein</fullName>
    </submittedName>
</protein>